<comment type="caution">
    <text evidence="2">The sequence shown here is derived from an EMBL/GenBank/DDBJ whole genome shotgun (WGS) entry which is preliminary data.</text>
</comment>
<evidence type="ECO:0000313" key="2">
    <source>
        <dbReference type="EMBL" id="MBT8764820.1"/>
    </source>
</evidence>
<dbReference type="InterPro" id="IPR042544">
    <property type="entry name" value="AdoMet_synthase_3"/>
</dbReference>
<dbReference type="InterPro" id="IPR042543">
    <property type="entry name" value="AdoMet_synthase_2"/>
</dbReference>
<dbReference type="Proteomes" id="UP001519667">
    <property type="component" value="Unassembled WGS sequence"/>
</dbReference>
<comment type="similarity">
    <text evidence="1">Belongs to the AdoMet synthetase 2 family.</text>
</comment>
<dbReference type="PANTHER" id="PTHR36697">
    <property type="entry name" value="S-ADENOSYLMETHIONINE SYNTHASE"/>
    <property type="match status" value="1"/>
</dbReference>
<dbReference type="RefSeq" id="WP_215369346.1">
    <property type="nucleotide sequence ID" value="NZ_JAGTIS010000001.1"/>
</dbReference>
<gene>
    <name evidence="2" type="ORF">J7302_01470</name>
</gene>
<keyword evidence="3" id="KW-1185">Reference proteome</keyword>
<dbReference type="Gene3D" id="3.30.300.10">
    <property type="match status" value="1"/>
</dbReference>
<dbReference type="PANTHER" id="PTHR36697:SF1">
    <property type="entry name" value="S-ADENOSYLMETHIONINE SYNTHASE"/>
    <property type="match status" value="1"/>
</dbReference>
<name>A0ABS5XAV5_9GAMM</name>
<proteinExistence type="inferred from homology"/>
<evidence type="ECO:0000313" key="3">
    <source>
        <dbReference type="Proteomes" id="UP001519667"/>
    </source>
</evidence>
<dbReference type="InterPro" id="IPR027790">
    <property type="entry name" value="AdoMet_synthase_2_family"/>
</dbReference>
<protein>
    <submittedName>
        <fullName evidence="2">Methionine adenosyltransferase</fullName>
    </submittedName>
</protein>
<dbReference type="NCBIfam" id="NF003366">
    <property type="entry name" value="PRK04439.1-5"/>
    <property type="match status" value="1"/>
</dbReference>
<sequence length="392" mass="42311">MNDMELVITKHESFQARAFEMCEHKGIGHPDSLCDGVAEAVSLALNRAYLQAFGHILHYNVDKALLIGGQSLPRFGGGQVLKPMRLIISGRASPLPDTWLSELVRDVAYRYLSQNVRCDPALFEIECAVRTGSPNLQQAFVRGTSRALANDTSFGVGFAPYSTLEKNVLQLGTLLHSAAFQVRFPAAGDDYKVMAARVGGRLAFTVALALVDREIPDAAGYFAVKEAIREHLLSTLTSPCDLAINTLDDAHASTVDGIYLTVSGLSSEQGDDGEVGRGNRMNGLITPCRSMSLEAVAGKNPVSHVGKLYNALAWEIARAVIAEIEGVEEATVQLLSRIGQPVERPALVAIELACRGRLTLAMRQAVQSLVHARLSDIECTSSRLVRGELPAF</sequence>
<dbReference type="Pfam" id="PF01941">
    <property type="entry name" value="AdoMet_Synthase"/>
    <property type="match status" value="1"/>
</dbReference>
<dbReference type="EMBL" id="JAGTIS010000001">
    <property type="protein sequence ID" value="MBT8764820.1"/>
    <property type="molecule type" value="Genomic_DNA"/>
</dbReference>
<organism evidence="2 3">
    <name type="scientific">Metapseudomonas boanensis</name>
    <dbReference type="NCBI Taxonomy" id="2822138"/>
    <lineage>
        <taxon>Bacteria</taxon>
        <taxon>Pseudomonadati</taxon>
        <taxon>Pseudomonadota</taxon>
        <taxon>Gammaproteobacteria</taxon>
        <taxon>Pseudomonadales</taxon>
        <taxon>Pseudomonadaceae</taxon>
        <taxon>Metapseudomonas</taxon>
    </lineage>
</organism>
<dbReference type="Gene3D" id="3.30.300.340">
    <property type="entry name" value="S-adenosylmethionine synthetase, N-terminal domain"/>
    <property type="match status" value="1"/>
</dbReference>
<reference evidence="2 3" key="1">
    <citation type="submission" date="2021-04" db="EMBL/GenBank/DDBJ databases">
        <title>Pseudomonas boanensis sp. nov., a bacterium isolated from river water used for household purposes in Boane District, Mozambique.</title>
        <authorList>
            <person name="Nicklasson M."/>
            <person name="Martin-Rodriguez A.J."/>
            <person name="Thorell K."/>
            <person name="Neves L."/>
            <person name="Mussagy A."/>
            <person name="Rydberg H.A."/>
            <person name="Hernroth B."/>
            <person name="Svensson-Stadler L."/>
            <person name="Sjoling A."/>
        </authorList>
    </citation>
    <scope>NUCLEOTIDE SEQUENCE [LARGE SCALE GENOMIC DNA]</scope>
    <source>
        <strain evidence="2 3">DB1</strain>
    </source>
</reference>
<dbReference type="Gene3D" id="3.30.300.280">
    <property type="entry name" value="S-adenosylmethionine synthetase, C-terminal domain"/>
    <property type="match status" value="1"/>
</dbReference>
<evidence type="ECO:0000256" key="1">
    <source>
        <dbReference type="ARBA" id="ARBA00006892"/>
    </source>
</evidence>
<accession>A0ABS5XAV5</accession>